<dbReference type="PANTHER" id="PTHR24185">
    <property type="entry name" value="CALCIUM-INDEPENDENT PHOSPHOLIPASE A2-GAMMA"/>
    <property type="match status" value="1"/>
</dbReference>
<dbReference type="OrthoDB" id="1658288at2759"/>
<dbReference type="GO" id="GO:0016020">
    <property type="term" value="C:membrane"/>
    <property type="evidence" value="ECO:0007669"/>
    <property type="project" value="TreeGrafter"/>
</dbReference>
<dbReference type="Pfam" id="PF01734">
    <property type="entry name" value="Patatin"/>
    <property type="match status" value="1"/>
</dbReference>
<gene>
    <name evidence="6" type="ORF">BDU57DRAFT_518720</name>
</gene>
<feature type="short sequence motif" description="GXGXXG" evidence="4">
    <location>
        <begin position="34"/>
        <end position="39"/>
    </location>
</feature>
<keyword evidence="2 4" id="KW-0442">Lipid degradation</keyword>
<feature type="short sequence motif" description="GXSXG" evidence="4">
    <location>
        <begin position="76"/>
        <end position="80"/>
    </location>
</feature>
<dbReference type="PANTHER" id="PTHR24185:SF1">
    <property type="entry name" value="CALCIUM-INDEPENDENT PHOSPHOLIPASE A2-GAMMA"/>
    <property type="match status" value="1"/>
</dbReference>
<evidence type="ECO:0000256" key="1">
    <source>
        <dbReference type="ARBA" id="ARBA00022801"/>
    </source>
</evidence>
<feature type="short sequence motif" description="DGA/G" evidence="4">
    <location>
        <begin position="217"/>
        <end position="219"/>
    </location>
</feature>
<keyword evidence="1 4" id="KW-0378">Hydrolase</keyword>
<keyword evidence="7" id="KW-1185">Reference proteome</keyword>
<dbReference type="Proteomes" id="UP000800096">
    <property type="component" value="Unassembled WGS sequence"/>
</dbReference>
<keyword evidence="6" id="KW-0808">Transferase</keyword>
<dbReference type="Gene3D" id="3.40.1090.10">
    <property type="entry name" value="Cytosolic phospholipase A2 catalytic domain"/>
    <property type="match status" value="1"/>
</dbReference>
<dbReference type="GO" id="GO:0046486">
    <property type="term" value="P:glycerolipid metabolic process"/>
    <property type="evidence" value="ECO:0007669"/>
    <property type="project" value="UniProtKB-ARBA"/>
</dbReference>
<reference evidence="6" key="1">
    <citation type="journal article" date="2020" name="Stud. Mycol.">
        <title>101 Dothideomycetes genomes: a test case for predicting lifestyles and emergence of pathogens.</title>
        <authorList>
            <person name="Haridas S."/>
            <person name="Albert R."/>
            <person name="Binder M."/>
            <person name="Bloem J."/>
            <person name="Labutti K."/>
            <person name="Salamov A."/>
            <person name="Andreopoulos B."/>
            <person name="Baker S."/>
            <person name="Barry K."/>
            <person name="Bills G."/>
            <person name="Bluhm B."/>
            <person name="Cannon C."/>
            <person name="Castanera R."/>
            <person name="Culley D."/>
            <person name="Daum C."/>
            <person name="Ezra D."/>
            <person name="Gonzalez J."/>
            <person name="Henrissat B."/>
            <person name="Kuo A."/>
            <person name="Liang C."/>
            <person name="Lipzen A."/>
            <person name="Lutzoni F."/>
            <person name="Magnuson J."/>
            <person name="Mondo S."/>
            <person name="Nolan M."/>
            <person name="Ohm R."/>
            <person name="Pangilinan J."/>
            <person name="Park H.-J."/>
            <person name="Ramirez L."/>
            <person name="Alfaro M."/>
            <person name="Sun H."/>
            <person name="Tritt A."/>
            <person name="Yoshinaga Y."/>
            <person name="Zwiers L.-H."/>
            <person name="Turgeon B."/>
            <person name="Goodwin S."/>
            <person name="Spatafora J."/>
            <person name="Crous P."/>
            <person name="Grigoriev I."/>
        </authorList>
    </citation>
    <scope>NUCLEOTIDE SEQUENCE</scope>
    <source>
        <strain evidence="6">HMLAC05119</strain>
    </source>
</reference>
<dbReference type="GO" id="GO:0047499">
    <property type="term" value="F:calcium-independent phospholipase A2 activity"/>
    <property type="evidence" value="ECO:0007669"/>
    <property type="project" value="TreeGrafter"/>
</dbReference>
<dbReference type="InterPro" id="IPR002641">
    <property type="entry name" value="PNPLA_dom"/>
</dbReference>
<dbReference type="EMBL" id="ML979136">
    <property type="protein sequence ID" value="KAF1915645.1"/>
    <property type="molecule type" value="Genomic_DNA"/>
</dbReference>
<dbReference type="GO" id="GO:0016740">
    <property type="term" value="F:transferase activity"/>
    <property type="evidence" value="ECO:0007669"/>
    <property type="project" value="UniProtKB-KW"/>
</dbReference>
<feature type="active site" description="Nucleophile" evidence="4">
    <location>
        <position position="78"/>
    </location>
</feature>
<organism evidence="6 7">
    <name type="scientific">Ampelomyces quisqualis</name>
    <name type="common">Powdery mildew agent</name>
    <dbReference type="NCBI Taxonomy" id="50730"/>
    <lineage>
        <taxon>Eukaryota</taxon>
        <taxon>Fungi</taxon>
        <taxon>Dikarya</taxon>
        <taxon>Ascomycota</taxon>
        <taxon>Pezizomycotina</taxon>
        <taxon>Dothideomycetes</taxon>
        <taxon>Pleosporomycetidae</taxon>
        <taxon>Pleosporales</taxon>
        <taxon>Pleosporineae</taxon>
        <taxon>Phaeosphaeriaceae</taxon>
        <taxon>Ampelomyces</taxon>
    </lineage>
</organism>
<proteinExistence type="predicted"/>
<feature type="active site" description="Proton acceptor" evidence="4">
    <location>
        <position position="217"/>
    </location>
</feature>
<dbReference type="AlphaFoldDB" id="A0A6A5QJ58"/>
<protein>
    <submittedName>
        <fullName evidence="6">Acyl transferase/acyl hydrolase/lysophospholipase</fullName>
    </submittedName>
</protein>
<dbReference type="InterPro" id="IPR016035">
    <property type="entry name" value="Acyl_Trfase/lysoPLipase"/>
</dbReference>
<keyword evidence="3 4" id="KW-0443">Lipid metabolism</keyword>
<dbReference type="GO" id="GO:0016042">
    <property type="term" value="P:lipid catabolic process"/>
    <property type="evidence" value="ECO:0007669"/>
    <property type="project" value="UniProtKB-UniRule"/>
</dbReference>
<evidence type="ECO:0000256" key="4">
    <source>
        <dbReference type="PROSITE-ProRule" id="PRU01161"/>
    </source>
</evidence>
<dbReference type="GO" id="GO:0019369">
    <property type="term" value="P:arachidonate metabolic process"/>
    <property type="evidence" value="ECO:0007669"/>
    <property type="project" value="TreeGrafter"/>
</dbReference>
<sequence>MYPPSPLPSPSTLVGPAKDDVLDSTGHCLLSLDGGGVRGLASLYILQRTMKELNFKRKAKGLGPKRPCDIFDLIGGTSTGGLIAIMLGRLQMSVEECITAYVKLMKRIFEKKENRSIMSALGRVKPRFSADALFDAIAEVLRASGHSVDEKFEEVEEPTCKVFVCARFQKTNATTRLRSYATARSDYSPSILEAALATTAAPTYFSAAAIEGSNFVDGAIGANNPVFHVEEEAADIWSESTGDIKPLVKCFVSIGTGHPGIRSVSDKSLKHLVQTLQKEATETEGTNQQFEARWRECMMSGRCFRFNVSNGLEDVKLAEYEEQELIRQATVTYLEKRETIGRVVACAENLRKKEYRPTASFIRHMNNEHERPVKYAKTPEIATSSEIVELISLGNTNLKTSSSQLTTAHLLRARHFFSKALHYLSNSPSASPKQVSRVCQKLTETLLLLSQMTRPLAERREHADQAQGYGEVALENVVKVGDACMVAQVEFLLACVTAWKVYLRMKSGEDGGAGREGVQVLMSTRLENLGRFPNLKIDWYEEQTRTYLGYLD</sequence>
<evidence type="ECO:0000259" key="5">
    <source>
        <dbReference type="PROSITE" id="PS51635"/>
    </source>
</evidence>
<evidence type="ECO:0000256" key="3">
    <source>
        <dbReference type="ARBA" id="ARBA00023098"/>
    </source>
</evidence>
<feature type="domain" description="PNPLA" evidence="5">
    <location>
        <begin position="30"/>
        <end position="230"/>
    </location>
</feature>
<dbReference type="PROSITE" id="PS51635">
    <property type="entry name" value="PNPLA"/>
    <property type="match status" value="1"/>
</dbReference>
<name>A0A6A5QJ58_AMPQU</name>
<dbReference type="SUPFAM" id="SSF52151">
    <property type="entry name" value="FabD/lysophospholipase-like"/>
    <property type="match status" value="1"/>
</dbReference>
<evidence type="ECO:0000256" key="2">
    <source>
        <dbReference type="ARBA" id="ARBA00022963"/>
    </source>
</evidence>
<accession>A0A6A5QJ58</accession>
<dbReference type="CDD" id="cd07216">
    <property type="entry name" value="Pat17_PNPLA8_PNPLA9_like3"/>
    <property type="match status" value="1"/>
</dbReference>
<evidence type="ECO:0000313" key="7">
    <source>
        <dbReference type="Proteomes" id="UP000800096"/>
    </source>
</evidence>
<evidence type="ECO:0000313" key="6">
    <source>
        <dbReference type="EMBL" id="KAF1915645.1"/>
    </source>
</evidence>